<dbReference type="Proteomes" id="UP000594638">
    <property type="component" value="Unassembled WGS sequence"/>
</dbReference>
<reference evidence="2 3" key="1">
    <citation type="submission" date="2019-12" db="EMBL/GenBank/DDBJ databases">
        <authorList>
            <person name="Alioto T."/>
            <person name="Alioto T."/>
            <person name="Gomez Garrido J."/>
        </authorList>
    </citation>
    <scope>NUCLEOTIDE SEQUENCE [LARGE SCALE GENOMIC DNA]</scope>
</reference>
<name>A0A8S0TZ61_OLEEU</name>
<dbReference type="EMBL" id="CACTIH010007373">
    <property type="protein sequence ID" value="CAA3011652.1"/>
    <property type="molecule type" value="Genomic_DNA"/>
</dbReference>
<dbReference type="OrthoDB" id="74991at2759"/>
<evidence type="ECO:0000313" key="3">
    <source>
        <dbReference type="Proteomes" id="UP000594638"/>
    </source>
</evidence>
<gene>
    <name evidence="2" type="ORF">OLEA9_A051758</name>
</gene>
<dbReference type="Gene3D" id="1.10.8.480">
    <property type="match status" value="1"/>
</dbReference>
<proteinExistence type="predicted"/>
<protein>
    <submittedName>
        <fullName evidence="2">Ribosomal RNA small subunit methyltransferase-like</fullName>
    </submittedName>
</protein>
<evidence type="ECO:0000313" key="2">
    <source>
        <dbReference type="EMBL" id="CAA3011652.1"/>
    </source>
</evidence>
<sequence length="102" mass="11126">MVSFGFALTAKNKTLGSIFRQKSVLSLLEKNYKTLQASDSTEMATSVTALGDTLGDLSMDTDEEKDDEDMEMDDGDAKASDFKETVLGLLKQGKDDEDMEDG</sequence>
<organism evidence="2 3">
    <name type="scientific">Olea europaea subsp. europaea</name>
    <dbReference type="NCBI Taxonomy" id="158383"/>
    <lineage>
        <taxon>Eukaryota</taxon>
        <taxon>Viridiplantae</taxon>
        <taxon>Streptophyta</taxon>
        <taxon>Embryophyta</taxon>
        <taxon>Tracheophyta</taxon>
        <taxon>Spermatophyta</taxon>
        <taxon>Magnoliopsida</taxon>
        <taxon>eudicotyledons</taxon>
        <taxon>Gunneridae</taxon>
        <taxon>Pentapetalae</taxon>
        <taxon>asterids</taxon>
        <taxon>lamiids</taxon>
        <taxon>Lamiales</taxon>
        <taxon>Oleaceae</taxon>
        <taxon>Oleeae</taxon>
        <taxon>Olea</taxon>
    </lineage>
</organism>
<comment type="caution">
    <text evidence="2">The sequence shown here is derived from an EMBL/GenBank/DDBJ whole genome shotgun (WGS) entry which is preliminary data.</text>
</comment>
<accession>A0A8S0TZ61</accession>
<feature type="compositionally biased region" description="Acidic residues" evidence="1">
    <location>
        <begin position="59"/>
        <end position="74"/>
    </location>
</feature>
<evidence type="ECO:0000256" key="1">
    <source>
        <dbReference type="SAM" id="MobiDB-lite"/>
    </source>
</evidence>
<dbReference type="AlphaFoldDB" id="A0A8S0TZ61"/>
<keyword evidence="3" id="KW-1185">Reference proteome</keyword>
<keyword evidence="2" id="KW-0489">Methyltransferase</keyword>
<dbReference type="GO" id="GO:0008168">
    <property type="term" value="F:methyltransferase activity"/>
    <property type="evidence" value="ECO:0007669"/>
    <property type="project" value="UniProtKB-KW"/>
</dbReference>
<dbReference type="GO" id="GO:0032259">
    <property type="term" value="P:methylation"/>
    <property type="evidence" value="ECO:0007669"/>
    <property type="project" value="UniProtKB-KW"/>
</dbReference>
<dbReference type="Gramene" id="OE9A051758T1">
    <property type="protein sequence ID" value="OE9A051758C1"/>
    <property type="gene ID" value="OE9A051758"/>
</dbReference>
<keyword evidence="2" id="KW-0808">Transferase</keyword>
<feature type="region of interest" description="Disordered" evidence="1">
    <location>
        <begin position="49"/>
        <end position="80"/>
    </location>
</feature>